<accession>A0A0E9PLL8</accession>
<organism evidence="1">
    <name type="scientific">Anguilla anguilla</name>
    <name type="common">European freshwater eel</name>
    <name type="synonym">Muraena anguilla</name>
    <dbReference type="NCBI Taxonomy" id="7936"/>
    <lineage>
        <taxon>Eukaryota</taxon>
        <taxon>Metazoa</taxon>
        <taxon>Chordata</taxon>
        <taxon>Craniata</taxon>
        <taxon>Vertebrata</taxon>
        <taxon>Euteleostomi</taxon>
        <taxon>Actinopterygii</taxon>
        <taxon>Neopterygii</taxon>
        <taxon>Teleostei</taxon>
        <taxon>Anguilliformes</taxon>
        <taxon>Anguillidae</taxon>
        <taxon>Anguilla</taxon>
    </lineage>
</organism>
<sequence>MIMHTHLNRSLVMKNKQRLKNLLTKTAFHHLLADKRFSPNWNFGPDEEPVWMETLSVYK</sequence>
<reference evidence="1" key="2">
    <citation type="journal article" date="2015" name="Fish Shellfish Immunol.">
        <title>Early steps in the European eel (Anguilla anguilla)-Vibrio vulnificus interaction in the gills: Role of the RtxA13 toxin.</title>
        <authorList>
            <person name="Callol A."/>
            <person name="Pajuelo D."/>
            <person name="Ebbesson L."/>
            <person name="Teles M."/>
            <person name="MacKenzie S."/>
            <person name="Amaro C."/>
        </authorList>
    </citation>
    <scope>NUCLEOTIDE SEQUENCE</scope>
</reference>
<protein>
    <submittedName>
        <fullName evidence="1">Uncharacterized protein</fullName>
    </submittedName>
</protein>
<proteinExistence type="predicted"/>
<dbReference type="EMBL" id="GBXM01103188">
    <property type="protein sequence ID" value="JAH05389.1"/>
    <property type="molecule type" value="Transcribed_RNA"/>
</dbReference>
<name>A0A0E9PLL8_ANGAN</name>
<dbReference type="AlphaFoldDB" id="A0A0E9PLL8"/>
<evidence type="ECO:0000313" key="1">
    <source>
        <dbReference type="EMBL" id="JAH05389.1"/>
    </source>
</evidence>
<reference evidence="1" key="1">
    <citation type="submission" date="2014-11" db="EMBL/GenBank/DDBJ databases">
        <authorList>
            <person name="Amaro Gonzalez C."/>
        </authorList>
    </citation>
    <scope>NUCLEOTIDE SEQUENCE</scope>
</reference>